<dbReference type="AlphaFoldDB" id="A0AAW2R4R1"/>
<keyword evidence="1" id="KW-0649">Protein kinase inhibitor</keyword>
<dbReference type="GO" id="GO:0005634">
    <property type="term" value="C:nucleus"/>
    <property type="evidence" value="ECO:0007669"/>
    <property type="project" value="TreeGrafter"/>
</dbReference>
<evidence type="ECO:0000256" key="1">
    <source>
        <dbReference type="ARBA" id="ARBA00023013"/>
    </source>
</evidence>
<proteinExistence type="predicted"/>
<name>A0AAW2R4R1_SESRA</name>
<feature type="region of interest" description="Disordered" evidence="3">
    <location>
        <begin position="1"/>
        <end position="190"/>
    </location>
</feature>
<feature type="compositionally biased region" description="Basic residues" evidence="3">
    <location>
        <begin position="127"/>
        <end position="140"/>
    </location>
</feature>
<dbReference type="EMBL" id="JACGWJ010000014">
    <property type="protein sequence ID" value="KAL0375207.1"/>
    <property type="molecule type" value="Genomic_DNA"/>
</dbReference>
<dbReference type="PANTHER" id="PTHR33142">
    <property type="entry name" value="CYCLIN-DEPENDENT PROTEIN KINASE INHIBITOR SMR13"/>
    <property type="match status" value="1"/>
</dbReference>
<organism evidence="4">
    <name type="scientific">Sesamum radiatum</name>
    <name type="common">Black benniseed</name>
    <dbReference type="NCBI Taxonomy" id="300843"/>
    <lineage>
        <taxon>Eukaryota</taxon>
        <taxon>Viridiplantae</taxon>
        <taxon>Streptophyta</taxon>
        <taxon>Embryophyta</taxon>
        <taxon>Tracheophyta</taxon>
        <taxon>Spermatophyta</taxon>
        <taxon>Magnoliopsida</taxon>
        <taxon>eudicotyledons</taxon>
        <taxon>Gunneridae</taxon>
        <taxon>Pentapetalae</taxon>
        <taxon>asterids</taxon>
        <taxon>lamiids</taxon>
        <taxon>Lamiales</taxon>
        <taxon>Pedaliaceae</taxon>
        <taxon>Sesamum</taxon>
    </lineage>
</organism>
<evidence type="ECO:0000256" key="3">
    <source>
        <dbReference type="SAM" id="MobiDB-lite"/>
    </source>
</evidence>
<feature type="compositionally biased region" description="Basic and acidic residues" evidence="3">
    <location>
        <begin position="66"/>
        <end position="99"/>
    </location>
</feature>
<evidence type="ECO:0000313" key="4">
    <source>
        <dbReference type="EMBL" id="KAL0375207.1"/>
    </source>
</evidence>
<accession>A0AAW2R4R1</accession>
<gene>
    <name evidence="4" type="ORF">Sradi_3436400</name>
</gene>
<feature type="compositionally biased region" description="Basic and acidic residues" evidence="3">
    <location>
        <begin position="173"/>
        <end position="183"/>
    </location>
</feature>
<reference evidence="4" key="2">
    <citation type="journal article" date="2024" name="Plant">
        <title>Genomic evolution and insights into agronomic trait innovations of Sesamum species.</title>
        <authorList>
            <person name="Miao H."/>
            <person name="Wang L."/>
            <person name="Qu L."/>
            <person name="Liu H."/>
            <person name="Sun Y."/>
            <person name="Le M."/>
            <person name="Wang Q."/>
            <person name="Wei S."/>
            <person name="Zheng Y."/>
            <person name="Lin W."/>
            <person name="Duan Y."/>
            <person name="Cao H."/>
            <person name="Xiong S."/>
            <person name="Wang X."/>
            <person name="Wei L."/>
            <person name="Li C."/>
            <person name="Ma Q."/>
            <person name="Ju M."/>
            <person name="Zhao R."/>
            <person name="Li G."/>
            <person name="Mu C."/>
            <person name="Tian Q."/>
            <person name="Mei H."/>
            <person name="Zhang T."/>
            <person name="Gao T."/>
            <person name="Zhang H."/>
        </authorList>
    </citation>
    <scope>NUCLEOTIDE SEQUENCE</scope>
    <source>
        <strain evidence="4">G02</strain>
    </source>
</reference>
<dbReference type="GO" id="GO:0032875">
    <property type="term" value="P:regulation of DNA endoreduplication"/>
    <property type="evidence" value="ECO:0007669"/>
    <property type="project" value="InterPro"/>
</dbReference>
<reference evidence="4" key="1">
    <citation type="submission" date="2020-06" db="EMBL/GenBank/DDBJ databases">
        <authorList>
            <person name="Li T."/>
            <person name="Hu X."/>
            <person name="Zhang T."/>
            <person name="Song X."/>
            <person name="Zhang H."/>
            <person name="Dai N."/>
            <person name="Sheng W."/>
            <person name="Hou X."/>
            <person name="Wei L."/>
        </authorList>
    </citation>
    <scope>NUCLEOTIDE SEQUENCE</scope>
    <source>
        <strain evidence="4">G02</strain>
        <tissue evidence="4">Leaf</tissue>
    </source>
</reference>
<dbReference type="PANTHER" id="PTHR33142:SF65">
    <property type="entry name" value="CYCLIN-DEPENDENT PROTEIN KINASE INHIBITOR SMR2-LIKE"/>
    <property type="match status" value="1"/>
</dbReference>
<evidence type="ECO:0000256" key="2">
    <source>
        <dbReference type="ARBA" id="ARBA00023306"/>
    </source>
</evidence>
<dbReference type="InterPro" id="IPR040389">
    <property type="entry name" value="SMR"/>
</dbReference>
<dbReference type="GO" id="GO:0004860">
    <property type="term" value="F:protein kinase inhibitor activity"/>
    <property type="evidence" value="ECO:0007669"/>
    <property type="project" value="UniProtKB-KW"/>
</dbReference>
<keyword evidence="2" id="KW-0131">Cell cycle</keyword>
<comment type="caution">
    <text evidence="4">The sequence shown here is derived from an EMBL/GenBank/DDBJ whole genome shotgun (WGS) entry which is preliminary data.</text>
</comment>
<protein>
    <submittedName>
        <fullName evidence="4">Uncharacterized protein</fullName>
    </submittedName>
</protein>
<sequence>MCSEIDGWVSSSLRRMSGGDDPMFSPHLHQQEDKEGAVDPDSPHPMSENLQGKGNLDGADDDDDDQNQKKKEQLEEIKNDKETDDKATVSSRESEKQIAEEDDDGFKTPTTSDHRIPATTQCPPAPKKPRPQTSKLKRKASPPPGARRSLQFDASTEVESIFRQIPDQQDNLEEQKIKKARREDDEDSSS</sequence>